<feature type="region of interest" description="Disordered" evidence="11">
    <location>
        <begin position="277"/>
        <end position="299"/>
    </location>
</feature>
<accession>A0A836HZN4</accession>
<keyword evidence="13" id="KW-1185">Reference proteome</keyword>
<keyword evidence="9" id="KW-0378">Hydrolase</keyword>
<dbReference type="EMBL" id="JAFEUZ010000008">
    <property type="protein sequence ID" value="KAG5485800.1"/>
    <property type="molecule type" value="Genomic_DNA"/>
</dbReference>
<keyword evidence="6" id="KW-0540">Nuclease</keyword>
<dbReference type="PANTHER" id="PTHR12553:SF49">
    <property type="entry name" value="ZINC PHOSPHODIESTERASE ELAC PROTEIN 2"/>
    <property type="match status" value="1"/>
</dbReference>
<gene>
    <name evidence="12" type="ORF">LSCM1_07213</name>
</gene>
<feature type="region of interest" description="Disordered" evidence="11">
    <location>
        <begin position="193"/>
        <end position="227"/>
    </location>
</feature>
<keyword evidence="8" id="KW-0255">Endonuclease</keyword>
<reference evidence="13" key="2">
    <citation type="journal article" date="2021" name="Sci. Data">
        <title>Chromosome-scale genome sequencing, assembly and annotation of six genomes from subfamily Leishmaniinae.</title>
        <authorList>
            <person name="Almutairi H."/>
            <person name="Urbaniak M.D."/>
            <person name="Bates M.D."/>
            <person name="Jariyapan N."/>
            <person name="Kwakye-Nuako G."/>
            <person name="Thomaz Soccol V."/>
            <person name="Al-Salem W.S."/>
            <person name="Dillon R.J."/>
            <person name="Bates P.A."/>
            <person name="Gatherer D."/>
        </authorList>
    </citation>
    <scope>NUCLEOTIDE SEQUENCE [LARGE SCALE GENOMIC DNA]</scope>
</reference>
<dbReference type="Gene3D" id="3.60.15.10">
    <property type="entry name" value="Ribonuclease Z/Hydroxyacylglutathione hydrolase-like"/>
    <property type="match status" value="2"/>
</dbReference>
<proteinExistence type="inferred from homology"/>
<evidence type="ECO:0000256" key="10">
    <source>
        <dbReference type="ARBA" id="ARBA00022833"/>
    </source>
</evidence>
<evidence type="ECO:0000313" key="12">
    <source>
        <dbReference type="EMBL" id="KAG5485800.1"/>
    </source>
</evidence>
<feature type="region of interest" description="Disordered" evidence="11">
    <location>
        <begin position="1934"/>
        <end position="2004"/>
    </location>
</feature>
<dbReference type="GO" id="GO:0042781">
    <property type="term" value="F:3'-tRNA processing endoribonuclease activity"/>
    <property type="evidence" value="ECO:0007669"/>
    <property type="project" value="UniProtKB-EC"/>
</dbReference>
<dbReference type="GO" id="GO:1990180">
    <property type="term" value="P:mitochondrial tRNA 3'-end processing"/>
    <property type="evidence" value="ECO:0007669"/>
    <property type="project" value="TreeGrafter"/>
</dbReference>
<feature type="region of interest" description="Disordered" evidence="11">
    <location>
        <begin position="569"/>
        <end position="596"/>
    </location>
</feature>
<feature type="compositionally biased region" description="Polar residues" evidence="11">
    <location>
        <begin position="459"/>
        <end position="469"/>
    </location>
</feature>
<feature type="region of interest" description="Disordered" evidence="11">
    <location>
        <begin position="1262"/>
        <end position="1327"/>
    </location>
</feature>
<organism evidence="12 13">
    <name type="scientific">Leishmania martiniquensis</name>
    <dbReference type="NCBI Taxonomy" id="1580590"/>
    <lineage>
        <taxon>Eukaryota</taxon>
        <taxon>Discoba</taxon>
        <taxon>Euglenozoa</taxon>
        <taxon>Kinetoplastea</taxon>
        <taxon>Metakinetoplastina</taxon>
        <taxon>Trypanosomatida</taxon>
        <taxon>Trypanosomatidae</taxon>
        <taxon>Leishmaniinae</taxon>
        <taxon>Leishmania</taxon>
    </lineage>
</organism>
<reference evidence="13" key="1">
    <citation type="journal article" date="2021" name="Microbiol. Resour. Announc.">
        <title>LGAAP: Leishmaniinae Genome Assembly and Annotation Pipeline.</title>
        <authorList>
            <person name="Almutairi H."/>
            <person name="Urbaniak M.D."/>
            <person name="Bates M.D."/>
            <person name="Jariyapan N."/>
            <person name="Kwakye-Nuako G."/>
            <person name="Thomaz-Soccol V."/>
            <person name="Al-Salem W.S."/>
            <person name="Dillon R.J."/>
            <person name="Bates P.A."/>
            <person name="Gatherer D."/>
        </authorList>
    </citation>
    <scope>NUCLEOTIDE SEQUENCE [LARGE SCALE GENOMIC DNA]</scope>
</reference>
<feature type="compositionally biased region" description="Basic and acidic residues" evidence="11">
    <location>
        <begin position="1384"/>
        <end position="1399"/>
    </location>
</feature>
<feature type="compositionally biased region" description="Gly residues" evidence="11">
    <location>
        <begin position="2057"/>
        <end position="2066"/>
    </location>
</feature>
<dbReference type="OrthoDB" id="527344at2759"/>
<evidence type="ECO:0000256" key="4">
    <source>
        <dbReference type="ARBA" id="ARBA00012477"/>
    </source>
</evidence>
<keyword evidence="7" id="KW-0479">Metal-binding</keyword>
<feature type="compositionally biased region" description="Basic and acidic residues" evidence="11">
    <location>
        <begin position="1972"/>
        <end position="1985"/>
    </location>
</feature>
<dbReference type="GO" id="GO:0046872">
    <property type="term" value="F:metal ion binding"/>
    <property type="evidence" value="ECO:0007669"/>
    <property type="project" value="UniProtKB-KW"/>
</dbReference>
<feature type="compositionally biased region" description="Polar residues" evidence="11">
    <location>
        <begin position="980"/>
        <end position="993"/>
    </location>
</feature>
<feature type="region of interest" description="Disordered" evidence="11">
    <location>
        <begin position="78"/>
        <end position="102"/>
    </location>
</feature>
<dbReference type="PANTHER" id="PTHR12553">
    <property type="entry name" value="ZINC PHOSPHODIESTERASE ELAC PROTEIN 2"/>
    <property type="match status" value="1"/>
</dbReference>
<feature type="region of interest" description="Disordered" evidence="11">
    <location>
        <begin position="457"/>
        <end position="478"/>
    </location>
</feature>
<evidence type="ECO:0000256" key="8">
    <source>
        <dbReference type="ARBA" id="ARBA00022759"/>
    </source>
</evidence>
<evidence type="ECO:0000256" key="6">
    <source>
        <dbReference type="ARBA" id="ARBA00022722"/>
    </source>
</evidence>
<feature type="compositionally biased region" description="Low complexity" evidence="11">
    <location>
        <begin position="277"/>
        <end position="288"/>
    </location>
</feature>
<protein>
    <recommendedName>
        <fullName evidence="4">ribonuclease Z</fullName>
        <ecNumber evidence="4">3.1.26.11</ecNumber>
    </recommendedName>
</protein>
<sequence length="2107" mass="218475">MTHYVQLLGSDTPNGYGGCCYYGPLDHPVLHDSAEASAVGSSWPTGEVPPVLGNIYTVDAEDTSRSPANAIAPAPRLAPSAHADVGGTPHQPSPGEAAESAVSSSSSWSSYLTAKRPTWPRAGPFHRATLLHPQPSEPLVPSSAPNVTADAGSSGNEGYILFNCPEGAQRFSSEANIRLKKVRGFFFTRWSCTTSGSSSPPPNNVVSSAEGKPHRGRPAGPVAGPTDAAPVGAASAVMGLPGMLFTINDAGVRHATFFGPSAAVDGPAQPVRMNIFAPGGARSSAGGSDPRDSNSVDAHVQTCTSSLAGGARANTSTGRPTAAVAGVPLSSPLPSVGLRRFLATLRFHYFQHRPMTFRQLHGVVRSATDHTPACGGHDGTAARSEAAVGNNQVHFLETVGEPAMPRGLTGEGALASSPYIHATLPLSQQSLLVCFRVSGGCRGGESESVTGAAAVSDAMASQPQSTSLSARVDGTRQRHGPCHAHVAVGTEGGKDVDVAASTVAFTAPTSHDVVFGYAVIVSPGPSFDPARARALGVRSGPKYGQLKQGMSVEADVDADMADTPAVSLPPSPNATAPCAHVSPQSSVARRRRVHPHQVMRPTEATRHAYISLVLDGDRPEDVREAVTRLLGSSVDDTWESPARNFAAACEEAEADGETCRRSAVGGHGGGALQRLLLEHFPHLAYYHEGGDGAAEETVAAPNPSQAPRLSRRPRQLVVRHAFHVQPAAYFADVERRWRHDMLPHSSAAREDRVRAPSNLLPPLPVSSWAECEAATPSIYAAYNAYVFADVAVERHPLHHHQRVCGTGHHGEEGAVEERVESGGGATMTAKTSAPRRQDCCSSLPAVQLSLAPSLSFTLHDMFDGADEDARAGEDGERDGGSVEVGEARQSPPTTRRPQRTWHLFTSYVQQHYTAFPTALVHRYHLSHLAPSLFPILGATAVPQRVCDVGEVAEGCAAGGGAGGEAAVSVEASGSSGAARTQRTSPSAQDWNSTSADDSVGYWPYSLKLRCIPEAALQLPHQGRGLKRKTDHAQQGAATALSASATAKASSVHGTVAAEAASPSPLSTFRKRARQTSLSYDTATVPACSGACSSAAAAAASSRARPPAACTQPPSAPSRHLAVMEGATSLLPYPTPASALALLSAAFLRSLETSSAVAAATAAGEAPATTLTPAVGRVDTHDSFAASPEHVGMRSTGLAGIGGGAVGFLGTGSAVPSKYRNVSGTFLELHLPAYCFPREDGPAQPLPHEDAGVDAPVAAAVVSEDTPSAPRGRPPAGEAAGARRDGDVSFGSRSTDFVGRSRDSATTDAGGSQTTGSPPSSWRPPATCTQRLRRGVVILDFGEGSAGQLASLCGRVRSGGACLQRQPRCHVPKSPLCGTCGSHPESSRDRREDANDHGEDTESSTSSAHPSCAAAFTEPGDAADARLAQFVLDIVLVFISHAHADHHLGLMSLLTLRHQYLQRGSCAVPPARKLLIVCPAEVYAFMMDAWGGTAPYTTWLQEECVFELMPPPASVLRKGGLLSTASAEEEGSVVSDGCQGRCRASTAAPNNSRHDCADGAERDNHALGDDDVGFPRATSFTHRCGHHRTAPRVCSSQPEEQHVVPMPLLQAHLTAWNRAIATGIQHQLRHPSSDTPLLSSSEPPANASLAAARCVDGDGAAVSATAVTAALARDDVWWDAEVVTVDHPANAHALLLRFPFCSSTKTVQGEAAGGAEGRAAKRDAAEAATGQLYGAEPLSCIPDSSRVLLFSGDTRPSSFLVERSWNFAARARRRPPRCGNPTELVAQGGLLMDGAGVGSTAGGAVGATLVKDVCGSGSAGRAPAAAAVARSPAPQPSSPSSSSSSSSPPVFVLVHEATFGPGFEEEAARKKHSTLPEALRIGAAVRAEFVVLNHFSQRYPKLPGLTKEQLGGRSTALVCQRRTRATAAVVADGEGAVDPLDLPGGGVASKGSPGPRCPSEQERLTGNAASAAPREDGNGSKGKGDAELAGPPLPPPPADAHQSAESPYANVSFAFDLMIVSFADMQRGLVSRLTPTLVRLLEEYDSWGVGTTRRMRGGVGVGGGGAGRCPQKQLRQKPSAALPAPATRGPAFTDGEESEGRLTSSRLG</sequence>
<comment type="caution">
    <text evidence="12">The sequence shown here is derived from an EMBL/GenBank/DDBJ whole genome shotgun (WGS) entry which is preliminary data.</text>
</comment>
<name>A0A836HZN4_9TRYP</name>
<feature type="region of interest" description="Disordered" evidence="11">
    <location>
        <begin position="972"/>
        <end position="993"/>
    </location>
</feature>
<feature type="region of interest" description="Disordered" evidence="11">
    <location>
        <begin position="1373"/>
        <end position="1411"/>
    </location>
</feature>
<evidence type="ECO:0000256" key="5">
    <source>
        <dbReference type="ARBA" id="ARBA00022694"/>
    </source>
</evidence>
<keyword evidence="5" id="KW-0819">tRNA processing</keyword>
<comment type="similarity">
    <text evidence="3">Belongs to the RNase Z family.</text>
</comment>
<dbReference type="RefSeq" id="XP_067180953.1">
    <property type="nucleotide sequence ID" value="XM_067324596.1"/>
</dbReference>
<evidence type="ECO:0000256" key="1">
    <source>
        <dbReference type="ARBA" id="ARBA00000402"/>
    </source>
</evidence>
<evidence type="ECO:0000256" key="3">
    <source>
        <dbReference type="ARBA" id="ARBA00007823"/>
    </source>
</evidence>
<keyword evidence="10" id="KW-0862">Zinc</keyword>
<dbReference type="GeneID" id="92517108"/>
<feature type="region of interest" description="Disordered" evidence="11">
    <location>
        <begin position="866"/>
        <end position="898"/>
    </location>
</feature>
<feature type="region of interest" description="Disordered" evidence="11">
    <location>
        <begin position="1825"/>
        <end position="1847"/>
    </location>
</feature>
<dbReference type="SUPFAM" id="SSF56281">
    <property type="entry name" value="Metallo-hydrolase/oxidoreductase"/>
    <property type="match status" value="2"/>
</dbReference>
<dbReference type="InterPro" id="IPR036866">
    <property type="entry name" value="RibonucZ/Hydroxyglut_hydro"/>
</dbReference>
<feature type="compositionally biased region" description="Low complexity" evidence="11">
    <location>
        <begin position="1309"/>
        <end position="1319"/>
    </location>
</feature>
<dbReference type="GO" id="GO:0005739">
    <property type="term" value="C:mitochondrion"/>
    <property type="evidence" value="ECO:0007669"/>
    <property type="project" value="TreeGrafter"/>
</dbReference>
<comment type="cofactor">
    <cofactor evidence="2">
        <name>Zn(2+)</name>
        <dbReference type="ChEBI" id="CHEBI:29105"/>
    </cofactor>
</comment>
<dbReference type="KEGG" id="lmat:92517108"/>
<dbReference type="Proteomes" id="UP000673552">
    <property type="component" value="Unassembled WGS sequence"/>
</dbReference>
<comment type="catalytic activity">
    <reaction evidence="1">
        <text>Endonucleolytic cleavage of RNA, removing extra 3' nucleotides from tRNA precursor, generating 3' termini of tRNAs. A 3'-hydroxy group is left at the tRNA terminus and a 5'-phosphoryl group is left at the trailer molecule.</text>
        <dbReference type="EC" id="3.1.26.11"/>
    </reaction>
</comment>
<evidence type="ECO:0000256" key="9">
    <source>
        <dbReference type="ARBA" id="ARBA00022801"/>
    </source>
</evidence>
<evidence type="ECO:0000313" key="13">
    <source>
        <dbReference type="Proteomes" id="UP000673552"/>
    </source>
</evidence>
<evidence type="ECO:0000256" key="2">
    <source>
        <dbReference type="ARBA" id="ARBA00001947"/>
    </source>
</evidence>
<evidence type="ECO:0000256" key="11">
    <source>
        <dbReference type="SAM" id="MobiDB-lite"/>
    </source>
</evidence>
<dbReference type="InterPro" id="IPR047151">
    <property type="entry name" value="RNZ2-like"/>
</dbReference>
<evidence type="ECO:0000256" key="7">
    <source>
        <dbReference type="ARBA" id="ARBA00022723"/>
    </source>
</evidence>
<feature type="compositionally biased region" description="Low complexity" evidence="11">
    <location>
        <begin position="1262"/>
        <end position="1279"/>
    </location>
</feature>
<feature type="region of interest" description="Disordered" evidence="11">
    <location>
        <begin position="2057"/>
        <end position="2107"/>
    </location>
</feature>
<feature type="compositionally biased region" description="Basic and acidic residues" evidence="11">
    <location>
        <begin position="867"/>
        <end position="880"/>
    </location>
</feature>
<dbReference type="EC" id="3.1.26.11" evidence="4"/>